<dbReference type="FunFam" id="1.20.930.40:FF:000002">
    <property type="entry name" value="Transferrin receptor protein 1"/>
    <property type="match status" value="1"/>
</dbReference>
<dbReference type="GO" id="GO:0031410">
    <property type="term" value="C:cytoplasmic vesicle"/>
    <property type="evidence" value="ECO:0007669"/>
    <property type="project" value="Ensembl"/>
</dbReference>
<dbReference type="Proteomes" id="UP000472272">
    <property type="component" value="Chromosome 13"/>
</dbReference>
<evidence type="ECO:0000256" key="8">
    <source>
        <dbReference type="ARBA" id="ARBA00023157"/>
    </source>
</evidence>
<evidence type="ECO:0000313" key="13">
    <source>
        <dbReference type="Ensembl" id="ENSPMRP00000018600.1"/>
    </source>
</evidence>
<dbReference type="GO" id="GO:0009897">
    <property type="term" value="C:external side of plasma membrane"/>
    <property type="evidence" value="ECO:0007669"/>
    <property type="project" value="Ensembl"/>
</dbReference>
<dbReference type="InterPro" id="IPR046450">
    <property type="entry name" value="PA_dom_sf"/>
</dbReference>
<comment type="similarity">
    <text evidence="2">Belongs to the peptidase M28 family. M28B subfamily.</text>
</comment>
<evidence type="ECO:0000256" key="10">
    <source>
        <dbReference type="ARBA" id="ARBA00023180"/>
    </source>
</evidence>
<dbReference type="Gene3D" id="3.40.630.10">
    <property type="entry name" value="Zn peptidases"/>
    <property type="match status" value="1"/>
</dbReference>
<reference evidence="13" key="3">
    <citation type="submission" date="2025-09" db="UniProtKB">
        <authorList>
            <consortium name="Ensembl"/>
        </authorList>
    </citation>
    <scope>IDENTIFICATION</scope>
</reference>
<dbReference type="PANTHER" id="PTHR10404:SF33">
    <property type="entry name" value="TRANSFERRIN RECEPTOR PROTEIN 2"/>
    <property type="match status" value="1"/>
</dbReference>
<feature type="domain" description="PA" evidence="11">
    <location>
        <begin position="182"/>
        <end position="250"/>
    </location>
</feature>
<dbReference type="GO" id="GO:1990712">
    <property type="term" value="C:HFE-transferrin receptor complex"/>
    <property type="evidence" value="ECO:0007669"/>
    <property type="project" value="Ensembl"/>
</dbReference>
<dbReference type="SUPFAM" id="SSF47672">
    <property type="entry name" value="Transferrin receptor-like dimerisation domain"/>
    <property type="match status" value="1"/>
</dbReference>
<feature type="domain" description="Peptidase M28" evidence="12">
    <location>
        <begin position="356"/>
        <end position="551"/>
    </location>
</feature>
<evidence type="ECO:0000259" key="11">
    <source>
        <dbReference type="Pfam" id="PF02225"/>
    </source>
</evidence>
<dbReference type="PANTHER" id="PTHR10404">
    <property type="entry name" value="N-ACETYLATED-ALPHA-LINKED ACIDIC DIPEPTIDASE"/>
    <property type="match status" value="1"/>
</dbReference>
<dbReference type="Ensembl" id="ENSPMRT00000019766.1">
    <property type="protein sequence ID" value="ENSPMRP00000018600.1"/>
    <property type="gene ID" value="ENSPMRG00000012193.1"/>
</dbReference>
<proteinExistence type="inferred from homology"/>
<evidence type="ECO:0000256" key="1">
    <source>
        <dbReference type="ARBA" id="ARBA00004401"/>
    </source>
</evidence>
<dbReference type="GO" id="GO:0045944">
    <property type="term" value="P:positive regulation of transcription by RNA polymerase II"/>
    <property type="evidence" value="ECO:0007669"/>
    <property type="project" value="Ensembl"/>
</dbReference>
<evidence type="ECO:0000256" key="4">
    <source>
        <dbReference type="ARBA" id="ARBA00022692"/>
    </source>
</evidence>
<keyword evidence="6" id="KW-1133">Transmembrane helix</keyword>
<dbReference type="GO" id="GO:0060586">
    <property type="term" value="P:multicellular organismal-level iron ion homeostasis"/>
    <property type="evidence" value="ECO:0007669"/>
    <property type="project" value="Ensembl"/>
</dbReference>
<evidence type="ECO:0000259" key="12">
    <source>
        <dbReference type="Pfam" id="PF04389"/>
    </source>
</evidence>
<keyword evidence="10" id="KW-0325">Glycoprotein</keyword>
<evidence type="ECO:0000256" key="3">
    <source>
        <dbReference type="ARBA" id="ARBA00022475"/>
    </source>
</evidence>
<dbReference type="Pfam" id="PF04389">
    <property type="entry name" value="Peptidase_M28"/>
    <property type="match status" value="1"/>
</dbReference>
<dbReference type="OMA" id="QVVFNNH"/>
<dbReference type="InterPro" id="IPR036757">
    <property type="entry name" value="TFR-like_dimer_dom_sf"/>
</dbReference>
<protein>
    <submittedName>
        <fullName evidence="13">Transferrin receptor 2</fullName>
    </submittedName>
</protein>
<dbReference type="Gene3D" id="3.50.30.30">
    <property type="match status" value="1"/>
</dbReference>
<evidence type="ECO:0000256" key="9">
    <source>
        <dbReference type="ARBA" id="ARBA00023170"/>
    </source>
</evidence>
<reference evidence="13" key="2">
    <citation type="submission" date="2025-08" db="UniProtKB">
        <authorList>
            <consortium name="Ensembl"/>
        </authorList>
    </citation>
    <scope>IDENTIFICATION</scope>
</reference>
<keyword evidence="4" id="KW-0812">Transmembrane</keyword>
<dbReference type="GO" id="GO:0071281">
    <property type="term" value="P:cellular response to iron ion"/>
    <property type="evidence" value="ECO:0007669"/>
    <property type="project" value="Ensembl"/>
</dbReference>
<dbReference type="GO" id="GO:0140298">
    <property type="term" value="P:endocytic iron import into cell"/>
    <property type="evidence" value="ECO:0007669"/>
    <property type="project" value="Ensembl"/>
</dbReference>
<evidence type="ECO:0000256" key="6">
    <source>
        <dbReference type="ARBA" id="ARBA00022989"/>
    </source>
</evidence>
<dbReference type="Pfam" id="PF02225">
    <property type="entry name" value="PA"/>
    <property type="match status" value="1"/>
</dbReference>
<evidence type="ECO:0000256" key="5">
    <source>
        <dbReference type="ARBA" id="ARBA00022968"/>
    </source>
</evidence>
<dbReference type="GO" id="GO:1903319">
    <property type="term" value="P:positive regulation of protein maturation"/>
    <property type="evidence" value="ECO:0007669"/>
    <property type="project" value="Ensembl"/>
</dbReference>
<keyword evidence="5" id="KW-0735">Signal-anchor</keyword>
<accession>A0A670J318</accession>
<keyword evidence="3" id="KW-1003">Cell membrane</keyword>
<keyword evidence="7" id="KW-0472">Membrane</keyword>
<dbReference type="GeneTree" id="ENSGT01030000234598"/>
<dbReference type="GO" id="GO:0033572">
    <property type="term" value="P:transferrin transport"/>
    <property type="evidence" value="ECO:0007669"/>
    <property type="project" value="Ensembl"/>
</dbReference>
<evidence type="ECO:0000313" key="14">
    <source>
        <dbReference type="Proteomes" id="UP000472272"/>
    </source>
</evidence>
<keyword evidence="8" id="KW-1015">Disulfide bond</keyword>
<gene>
    <name evidence="13" type="primary">TFR2</name>
</gene>
<organism evidence="13 14">
    <name type="scientific">Podarcis muralis</name>
    <name type="common">Wall lizard</name>
    <name type="synonym">Lacerta muralis</name>
    <dbReference type="NCBI Taxonomy" id="64176"/>
    <lineage>
        <taxon>Eukaryota</taxon>
        <taxon>Metazoa</taxon>
        <taxon>Chordata</taxon>
        <taxon>Craniata</taxon>
        <taxon>Vertebrata</taxon>
        <taxon>Euteleostomi</taxon>
        <taxon>Lepidosauria</taxon>
        <taxon>Squamata</taxon>
        <taxon>Bifurcata</taxon>
        <taxon>Unidentata</taxon>
        <taxon>Episquamata</taxon>
        <taxon>Laterata</taxon>
        <taxon>Lacertibaenia</taxon>
        <taxon>Lacertidae</taxon>
        <taxon>Podarcis</taxon>
    </lineage>
</organism>
<dbReference type="FunFam" id="3.50.30.30:FF:000010">
    <property type="entry name" value="Transferrin receptor protein 1"/>
    <property type="match status" value="1"/>
</dbReference>
<sequence length="712" mass="78648">ETCSLQLNGANSNSQKTQMAVCSDLTAPLCPLLSSAFLLGYVLSRGSSCMVCGDYLAVVNDESPPEAEDGQRGAPLYWADLREMFQKYLNEEKIEGTIRMMSESPHPPGSPRLDALSRHVLSAFGSYGLDHSWTDSHYVGLQRPDRLRPNFLQRVDTNGVVVEKLPLEDPEVYCPYSASGTVTGGLVFANYGRREDFAALKQHGVNPQGHLVIVRIGEISYAEKVANAEASQAKGVLIYPDPADVPQDPRKLGLSPNTSIYGHVHMGAGDPYSPGFPSFNHTQFPPIQSSGLPSTPAHPVSANVAARLLRQLTGPVAPQAWKGRLPDVPYWLGPGAPDFQLQLGVQNQKQSVMINNIFGCIEGRFEPDHYVIVGAQRDSLGPGAARSGVGTAILLELARTFTAMVRNGFQLRRSLLFASWDAGDFGSVGSTEWLEVILMAVLSLCLLSHPPGDDKFFAKTSPALVGLIESIIKQVSPLSYYALLYVRIRPLPMDSSAFAFTSFGGSPLPGASPTPLNLKLVLCPQDSRRYPFLNTMADTYDNLNRALYGRLPAVAKTVAEVVGHLLIKLTHDHLLPLDYWCYGDVLLEHIARFNEYTALLKSRGLTLQWMYSARGDYMRAADKLRKDIYSSEEQNERLLRMYNVRIMRVEFYFLSQYVAVTETPFRHILHGRGAPQSFDEVLFRRQLAFVTWTLQGAANALSGDVWNIDNNF</sequence>
<dbReference type="GO" id="GO:0090277">
    <property type="term" value="P:positive regulation of peptide hormone secretion"/>
    <property type="evidence" value="ECO:0007669"/>
    <property type="project" value="Ensembl"/>
</dbReference>
<comment type="subcellular location">
    <subcellularLocation>
        <location evidence="1">Cell membrane</location>
        <topology evidence="1">Single-pass type II membrane protein</topology>
    </subcellularLocation>
</comment>
<dbReference type="InterPro" id="IPR007484">
    <property type="entry name" value="Peptidase_M28"/>
</dbReference>
<dbReference type="GO" id="GO:0039706">
    <property type="term" value="F:co-receptor binding"/>
    <property type="evidence" value="ECO:0007669"/>
    <property type="project" value="Ensembl"/>
</dbReference>
<reference evidence="13 14" key="1">
    <citation type="journal article" date="2019" name="Proc. Natl. Acad. Sci. U.S.A.">
        <title>Regulatory changes in pterin and carotenoid genes underlie balanced color polymorphisms in the wall lizard.</title>
        <authorList>
            <person name="Andrade P."/>
            <person name="Pinho C."/>
            <person name="Perez I de Lanuza G."/>
            <person name="Afonso S."/>
            <person name="Brejcha J."/>
            <person name="Rubin C.J."/>
            <person name="Wallerman O."/>
            <person name="Pereira P."/>
            <person name="Sabatino S.J."/>
            <person name="Bellati A."/>
            <person name="Pellitteri-Rosa D."/>
            <person name="Bosakova Z."/>
            <person name="Bunikis I."/>
            <person name="Carretero M.A."/>
            <person name="Feiner N."/>
            <person name="Marsik P."/>
            <person name="Pauperio F."/>
            <person name="Salvi D."/>
            <person name="Soler L."/>
            <person name="While G.M."/>
            <person name="Uller T."/>
            <person name="Font E."/>
            <person name="Andersson L."/>
            <person name="Carneiro M."/>
        </authorList>
    </citation>
    <scope>NUCLEOTIDE SEQUENCE</scope>
</reference>
<dbReference type="SUPFAM" id="SSF53187">
    <property type="entry name" value="Zn-dependent exopeptidases"/>
    <property type="match status" value="1"/>
</dbReference>
<dbReference type="AlphaFoldDB" id="A0A670J318"/>
<keyword evidence="14" id="KW-1185">Reference proteome</keyword>
<keyword evidence="9" id="KW-0675">Receptor</keyword>
<name>A0A670J318_PODMU</name>
<evidence type="ECO:0000256" key="2">
    <source>
        <dbReference type="ARBA" id="ARBA00005634"/>
    </source>
</evidence>
<dbReference type="InterPro" id="IPR003137">
    <property type="entry name" value="PA_domain"/>
</dbReference>
<evidence type="ECO:0000256" key="7">
    <source>
        <dbReference type="ARBA" id="ARBA00023136"/>
    </source>
</evidence>
<dbReference type="GO" id="GO:0045807">
    <property type="term" value="P:positive regulation of endocytosis"/>
    <property type="evidence" value="ECO:0007669"/>
    <property type="project" value="Ensembl"/>
</dbReference>
<dbReference type="SUPFAM" id="SSF52025">
    <property type="entry name" value="PA domain"/>
    <property type="match status" value="1"/>
</dbReference>
<dbReference type="GO" id="GO:0004998">
    <property type="term" value="F:transferrin receptor activity"/>
    <property type="evidence" value="ECO:0007669"/>
    <property type="project" value="Ensembl"/>
</dbReference>
<dbReference type="Gene3D" id="1.20.930.40">
    <property type="entry name" value="Transferrin receptor-like, dimerisation domain"/>
    <property type="match status" value="1"/>
</dbReference>
<dbReference type="InterPro" id="IPR039373">
    <property type="entry name" value="Peptidase_M28B"/>
</dbReference>